<feature type="chain" id="PRO_5032277884" evidence="8">
    <location>
        <begin position="21"/>
        <end position="599"/>
    </location>
</feature>
<reference evidence="10 11" key="1">
    <citation type="submission" date="2020-04" db="EMBL/GenBank/DDBJ databases">
        <title>Draft genome of Leeia sp. IMCC25680.</title>
        <authorList>
            <person name="Song J."/>
            <person name="Cho J.-C."/>
        </authorList>
    </citation>
    <scope>NUCLEOTIDE SEQUENCE [LARGE SCALE GENOMIC DNA]</scope>
    <source>
        <strain evidence="10 11">IMCC25680</strain>
    </source>
</reference>
<dbReference type="Pfam" id="PF24125">
    <property type="entry name" value="Cds6_C"/>
    <property type="match status" value="1"/>
</dbReference>
<dbReference type="GO" id="GO:0015288">
    <property type="term" value="F:porin activity"/>
    <property type="evidence" value="ECO:0007669"/>
    <property type="project" value="TreeGrafter"/>
</dbReference>
<evidence type="ECO:0000259" key="9">
    <source>
        <dbReference type="Pfam" id="PF24125"/>
    </source>
</evidence>
<dbReference type="Proteomes" id="UP000587991">
    <property type="component" value="Unassembled WGS sequence"/>
</dbReference>
<evidence type="ECO:0000256" key="5">
    <source>
        <dbReference type="ARBA" id="ARBA00022692"/>
    </source>
</evidence>
<dbReference type="GO" id="GO:0015562">
    <property type="term" value="F:efflux transmembrane transporter activity"/>
    <property type="evidence" value="ECO:0007669"/>
    <property type="project" value="InterPro"/>
</dbReference>
<dbReference type="NCBIfam" id="TIGR01844">
    <property type="entry name" value="type_I_sec_TolC"/>
    <property type="match status" value="1"/>
</dbReference>
<dbReference type="PANTHER" id="PTHR30026">
    <property type="entry name" value="OUTER MEMBRANE PROTEIN TOLC"/>
    <property type="match status" value="1"/>
</dbReference>
<keyword evidence="6" id="KW-0472">Membrane</keyword>
<evidence type="ECO:0000256" key="6">
    <source>
        <dbReference type="ARBA" id="ARBA00023136"/>
    </source>
</evidence>
<evidence type="ECO:0000256" key="7">
    <source>
        <dbReference type="ARBA" id="ARBA00023237"/>
    </source>
</evidence>
<dbReference type="PANTHER" id="PTHR30026:SF22">
    <property type="entry name" value="OUTER MEMBRANE EFFLUX PROTEIN"/>
    <property type="match status" value="1"/>
</dbReference>
<dbReference type="Pfam" id="PF02321">
    <property type="entry name" value="OEP"/>
    <property type="match status" value="2"/>
</dbReference>
<feature type="domain" description="Cds6 C-terminal" evidence="9">
    <location>
        <begin position="492"/>
        <end position="595"/>
    </location>
</feature>
<name>A0A847RS45_9NEIS</name>
<keyword evidence="11" id="KW-1185">Reference proteome</keyword>
<keyword evidence="5" id="KW-0812">Transmembrane</keyword>
<proteinExistence type="inferred from homology"/>
<sequence length="599" mass="66116">MCVGLALSVPSMLLAAPATLKEATEQAIMKNPEVLAKWHVFNAAAAEQDAARGGFRPRVDLTAGIGREHQVDPGQKDRDYTRRGVTLSLRQVLFDGFATSSEVKRLGYAKLAGYYDLLATTDDVALEAGRAYIDVLRYRKLAALARDNYGVHKGIFDQIEQRVKAGVGRRVDLEQAAGRLALAESNWLTDESNLHDVTARFQRIVGDLPAADLQDVPSLEKSLPAAADLMPGLLKRSPSFLAAVQNVRAARAEVDVRKSANLPSLELRARQDLSRNTDGVYGKHRTGVVELVLNYNLYNGGTDSARIRQFSERLNLAMDLRDKACRDNRQILSIAWSDVRKLSEQLNYLEQHQLSTEKARDAYRKQFDIGQRTLLDLLDTENELFDARRSLAVAEYELQLAQLRVLGTSSTLLPALKLAPITDTQPAELSDDPADDNDRLSCGDSMVPLPVLDRKSVVIKPYVAVSSDAPAEAPKPDAIKPMAGGSLNDTLLKLASDWSAAWSGKQVDAYLAFYADSFVPEGGLSRDQWAKQRRARLNKPGTISVKLEDVKVSSQEGSKARVQFRQVYQSADFSDTVNKTLELVQDGNKWRIVAERTAP</sequence>
<dbReference type="Gene3D" id="3.10.450.50">
    <property type="match status" value="1"/>
</dbReference>
<evidence type="ECO:0000313" key="11">
    <source>
        <dbReference type="Proteomes" id="UP000587991"/>
    </source>
</evidence>
<protein>
    <submittedName>
        <fullName evidence="10">TolC family outer membrane protein</fullName>
    </submittedName>
</protein>
<evidence type="ECO:0000256" key="2">
    <source>
        <dbReference type="ARBA" id="ARBA00007613"/>
    </source>
</evidence>
<evidence type="ECO:0000256" key="4">
    <source>
        <dbReference type="ARBA" id="ARBA00022452"/>
    </source>
</evidence>
<dbReference type="InterPro" id="IPR032710">
    <property type="entry name" value="NTF2-like_dom_sf"/>
</dbReference>
<dbReference type="SUPFAM" id="SSF56954">
    <property type="entry name" value="Outer membrane efflux proteins (OEP)"/>
    <property type="match status" value="1"/>
</dbReference>
<keyword evidence="7" id="KW-0998">Cell outer membrane</keyword>
<dbReference type="Gene3D" id="1.20.1600.10">
    <property type="entry name" value="Outer membrane efflux proteins (OEP)"/>
    <property type="match status" value="1"/>
</dbReference>
<dbReference type="InterPro" id="IPR010130">
    <property type="entry name" value="T1SS_OMP_TolC"/>
</dbReference>
<dbReference type="EMBL" id="JABAIM010000001">
    <property type="protein sequence ID" value="NLR74040.1"/>
    <property type="molecule type" value="Genomic_DNA"/>
</dbReference>
<dbReference type="GO" id="GO:1990281">
    <property type="term" value="C:efflux pump complex"/>
    <property type="evidence" value="ECO:0007669"/>
    <property type="project" value="TreeGrafter"/>
</dbReference>
<gene>
    <name evidence="10" type="ORF">HF682_02590</name>
</gene>
<evidence type="ECO:0000256" key="1">
    <source>
        <dbReference type="ARBA" id="ARBA00004442"/>
    </source>
</evidence>
<comment type="similarity">
    <text evidence="2">Belongs to the outer membrane factor (OMF) (TC 1.B.17) family.</text>
</comment>
<evidence type="ECO:0000256" key="3">
    <source>
        <dbReference type="ARBA" id="ARBA00022448"/>
    </source>
</evidence>
<dbReference type="AlphaFoldDB" id="A0A847RS45"/>
<comment type="caution">
    <text evidence="10">The sequence shown here is derived from an EMBL/GenBank/DDBJ whole genome shotgun (WGS) entry which is preliminary data.</text>
</comment>
<keyword evidence="8" id="KW-0732">Signal</keyword>
<feature type="signal peptide" evidence="8">
    <location>
        <begin position="1"/>
        <end position="20"/>
    </location>
</feature>
<dbReference type="InterPro" id="IPR056203">
    <property type="entry name" value="Cds6_C"/>
</dbReference>
<dbReference type="InterPro" id="IPR003423">
    <property type="entry name" value="OMP_efflux"/>
</dbReference>
<organism evidence="10 11">
    <name type="scientific">Leeia aquatica</name>
    <dbReference type="NCBI Taxonomy" id="2725557"/>
    <lineage>
        <taxon>Bacteria</taxon>
        <taxon>Pseudomonadati</taxon>
        <taxon>Pseudomonadota</taxon>
        <taxon>Betaproteobacteria</taxon>
        <taxon>Neisseriales</taxon>
        <taxon>Leeiaceae</taxon>
        <taxon>Leeia</taxon>
    </lineage>
</organism>
<keyword evidence="4" id="KW-1134">Transmembrane beta strand</keyword>
<accession>A0A847RS45</accession>
<comment type="subcellular location">
    <subcellularLocation>
        <location evidence="1">Cell outer membrane</location>
    </subcellularLocation>
</comment>
<evidence type="ECO:0000256" key="8">
    <source>
        <dbReference type="SAM" id="SignalP"/>
    </source>
</evidence>
<evidence type="ECO:0000313" key="10">
    <source>
        <dbReference type="EMBL" id="NLR74040.1"/>
    </source>
</evidence>
<dbReference type="GO" id="GO:0009279">
    <property type="term" value="C:cell outer membrane"/>
    <property type="evidence" value="ECO:0007669"/>
    <property type="project" value="UniProtKB-SubCell"/>
</dbReference>
<dbReference type="SUPFAM" id="SSF54427">
    <property type="entry name" value="NTF2-like"/>
    <property type="match status" value="1"/>
</dbReference>
<dbReference type="InterPro" id="IPR051906">
    <property type="entry name" value="TolC-like"/>
</dbReference>
<keyword evidence="3" id="KW-0813">Transport</keyword>